<accession>A0A1A9HVJ2</accession>
<sequence>MKYHIDFKELKVADYERVIEVSCLEARLHAIIAIHQTAVGPALGGVRAFLYNSFDDACSDVLRLAKGMTYKAVISNTGTGGGKSVIILSKDAPYLTDEMLQAFGQAVNALEGKYICALDLGVSIEAVATIAKETSYICGLPEISGNPSIYTTHGLFLCMQETAQKLWGCPSLRGRKIAIEGIGSVGKRLLQTLFFSGAELYISDIAESTLKTAAHLYGATVVPVEELPTMECDIFSPCARGNTVRLDNVFDFHCQAIVGAANNQLEDSSLGAILHERGIFYAPDYLVNAGGLINVVSAVGQPYAPKATRAKIEQLPHILRNLYAKSEVTGKDLVTLSDLFVEETLAAYVS</sequence>
<comment type="similarity">
    <text evidence="1 6">Belongs to the Glu/Leu/Phe/Val dehydrogenases family.</text>
</comment>
<keyword evidence="2 6" id="KW-0560">Oxidoreductase</keyword>
<dbReference type="KEGG" id="csaz:Cs308_0547"/>
<keyword evidence="9" id="KW-1185">Reference proteome</keyword>
<dbReference type="SMART" id="SM00839">
    <property type="entry name" value="ELFV_dehydrog"/>
    <property type="match status" value="1"/>
</dbReference>
<dbReference type="Pfam" id="PF00208">
    <property type="entry name" value="ELFV_dehydrog"/>
    <property type="match status" value="1"/>
</dbReference>
<evidence type="ECO:0000256" key="1">
    <source>
        <dbReference type="ARBA" id="ARBA00006382"/>
    </source>
</evidence>
<dbReference type="PIRSF" id="PIRSF000188">
    <property type="entry name" value="Phe_leu_dh"/>
    <property type="match status" value="1"/>
</dbReference>
<dbReference type="PANTHER" id="PTHR42722">
    <property type="entry name" value="LEUCINE DEHYDROGENASE"/>
    <property type="match status" value="1"/>
</dbReference>
<evidence type="ECO:0000256" key="4">
    <source>
        <dbReference type="PIRSR" id="PIRSR000188-1"/>
    </source>
</evidence>
<protein>
    <submittedName>
        <fullName evidence="8">Leucine dehydrogenase</fullName>
    </submittedName>
</protein>
<feature type="domain" description="Glutamate/phenylalanine/leucine/valine/L-tryptophan dehydrogenase C-terminal" evidence="7">
    <location>
        <begin position="145"/>
        <end position="348"/>
    </location>
</feature>
<dbReference type="PRINTS" id="PR00082">
    <property type="entry name" value="GLFDHDRGNASE"/>
</dbReference>
<evidence type="ECO:0000313" key="9">
    <source>
        <dbReference type="Proteomes" id="UP000078162"/>
    </source>
</evidence>
<reference evidence="9" key="1">
    <citation type="submission" date="2016-03" db="EMBL/GenBank/DDBJ databases">
        <title>Culture-independent genomics supports pathogen discovery for uncultivable bacteria within the genus Chlamydia.</title>
        <authorList>
            <person name="Taylor-Brown A."/>
            <person name="Bachmann N.L."/>
            <person name="Borel N."/>
            <person name="Polkinghorne A."/>
        </authorList>
    </citation>
    <scope>NUCLEOTIDE SEQUENCE [LARGE SCALE GENOMIC DNA]</scope>
    <source>
        <strain evidence="9">2742-308</strain>
    </source>
</reference>
<dbReference type="GO" id="GO:0006520">
    <property type="term" value="P:amino acid metabolic process"/>
    <property type="evidence" value="ECO:0007669"/>
    <property type="project" value="InterPro"/>
</dbReference>
<evidence type="ECO:0000256" key="5">
    <source>
        <dbReference type="PIRSR" id="PIRSR000188-2"/>
    </source>
</evidence>
<proteinExistence type="inferred from homology"/>
<dbReference type="RefSeq" id="WP_066482244.1">
    <property type="nucleotide sequence ID" value="NZ_CP014639.1"/>
</dbReference>
<evidence type="ECO:0000256" key="2">
    <source>
        <dbReference type="ARBA" id="ARBA00023002"/>
    </source>
</evidence>
<evidence type="ECO:0000256" key="6">
    <source>
        <dbReference type="RuleBase" id="RU004417"/>
    </source>
</evidence>
<dbReference type="EMBL" id="CP014639">
    <property type="protein sequence ID" value="ANH78717.1"/>
    <property type="molecule type" value="Genomic_DNA"/>
</dbReference>
<dbReference type="InterPro" id="IPR006097">
    <property type="entry name" value="Glu/Leu/Phe/Val/Trp_DH_dimer"/>
</dbReference>
<dbReference type="PATRIC" id="fig|1806891.3.peg.539"/>
<dbReference type="GO" id="GO:0016639">
    <property type="term" value="F:oxidoreductase activity, acting on the CH-NH2 group of donors, NAD or NADP as acceptor"/>
    <property type="evidence" value="ECO:0007669"/>
    <property type="project" value="InterPro"/>
</dbReference>
<dbReference type="InterPro" id="IPR016211">
    <property type="entry name" value="Glu/Phe/Leu/Val/Trp_DH_bac/arc"/>
</dbReference>
<dbReference type="Pfam" id="PF02812">
    <property type="entry name" value="ELFV_dehydrog_N"/>
    <property type="match status" value="1"/>
</dbReference>
<evidence type="ECO:0000259" key="7">
    <source>
        <dbReference type="SMART" id="SM00839"/>
    </source>
</evidence>
<dbReference type="SUPFAM" id="SSF51735">
    <property type="entry name" value="NAD(P)-binding Rossmann-fold domains"/>
    <property type="match status" value="1"/>
</dbReference>
<gene>
    <name evidence="8" type="ORF">Cs308_0547</name>
</gene>
<keyword evidence="5" id="KW-0547">Nucleotide-binding</keyword>
<dbReference type="STRING" id="1806891.Cs308_0547"/>
<dbReference type="InterPro" id="IPR036291">
    <property type="entry name" value="NAD(P)-bd_dom_sf"/>
</dbReference>
<feature type="binding site" evidence="5">
    <location>
        <begin position="181"/>
        <end position="186"/>
    </location>
    <ligand>
        <name>NAD(+)</name>
        <dbReference type="ChEBI" id="CHEBI:57540"/>
    </ligand>
</feature>
<name>A0A1A9HVJ2_9CHLA</name>
<organism evidence="8 9">
    <name type="scientific">Candidatus Chlamydia sanziniae</name>
    <dbReference type="NCBI Taxonomy" id="1806891"/>
    <lineage>
        <taxon>Bacteria</taxon>
        <taxon>Pseudomonadati</taxon>
        <taxon>Chlamydiota</taxon>
        <taxon>Chlamydiia</taxon>
        <taxon>Chlamydiales</taxon>
        <taxon>Chlamydiaceae</taxon>
        <taxon>Chlamydia/Chlamydophila group</taxon>
        <taxon>Chlamydia</taxon>
    </lineage>
</organism>
<dbReference type="OrthoDB" id="9803297at2"/>
<keyword evidence="3 5" id="KW-0520">NAD</keyword>
<dbReference type="Gene3D" id="3.40.50.720">
    <property type="entry name" value="NAD(P)-binding Rossmann-like Domain"/>
    <property type="match status" value="1"/>
</dbReference>
<feature type="active site" description="Proton donor/acceptor" evidence="4">
    <location>
        <position position="83"/>
    </location>
</feature>
<dbReference type="InterPro" id="IPR006096">
    <property type="entry name" value="Glu/Leu/Phe/Val/Trp_DH_C"/>
</dbReference>
<dbReference type="InterPro" id="IPR046346">
    <property type="entry name" value="Aminoacid_DH-like_N_sf"/>
</dbReference>
<evidence type="ECO:0000256" key="3">
    <source>
        <dbReference type="ARBA" id="ARBA00023027"/>
    </source>
</evidence>
<evidence type="ECO:0000313" key="8">
    <source>
        <dbReference type="EMBL" id="ANH78717.1"/>
    </source>
</evidence>
<dbReference type="Proteomes" id="UP000078162">
    <property type="component" value="Chromosome"/>
</dbReference>
<dbReference type="PANTHER" id="PTHR42722:SF1">
    <property type="entry name" value="VALINE DEHYDROGENASE"/>
    <property type="match status" value="1"/>
</dbReference>
<dbReference type="Gene3D" id="3.40.50.10860">
    <property type="entry name" value="Leucine Dehydrogenase, chain A, domain 1"/>
    <property type="match status" value="1"/>
</dbReference>
<dbReference type="AlphaFoldDB" id="A0A1A9HVJ2"/>
<dbReference type="CDD" id="cd01075">
    <property type="entry name" value="NAD_bind_Leu_Phe_Val_DH"/>
    <property type="match status" value="1"/>
</dbReference>
<dbReference type="GO" id="GO:0000166">
    <property type="term" value="F:nucleotide binding"/>
    <property type="evidence" value="ECO:0007669"/>
    <property type="project" value="UniProtKB-KW"/>
</dbReference>
<dbReference type="InterPro" id="IPR006095">
    <property type="entry name" value="Glu/Leu/Phe/Val/Trp_DH"/>
</dbReference>
<dbReference type="SUPFAM" id="SSF53223">
    <property type="entry name" value="Aminoacid dehydrogenase-like, N-terminal domain"/>
    <property type="match status" value="1"/>
</dbReference>